<dbReference type="EMBL" id="FRAU01000004">
    <property type="protein sequence ID" value="SHK61855.1"/>
    <property type="molecule type" value="Genomic_DNA"/>
</dbReference>
<dbReference type="STRING" id="633813.SAMN04488087_1584"/>
<reference evidence="3" key="1">
    <citation type="submission" date="2016-11" db="EMBL/GenBank/DDBJ databases">
        <authorList>
            <person name="Varghese N."/>
            <person name="Submissions S."/>
        </authorList>
    </citation>
    <scope>NUCLEOTIDE SEQUENCE [LARGE SCALE GENOMIC DNA]</scope>
    <source>
        <strain evidence="3">DSM 22212</strain>
    </source>
</reference>
<keyword evidence="1" id="KW-0732">Signal</keyword>
<evidence type="ECO:0000313" key="2">
    <source>
        <dbReference type="EMBL" id="SHK61855.1"/>
    </source>
</evidence>
<protein>
    <submittedName>
        <fullName evidence="2">Putative MetA-pathway of phenol degradation</fullName>
    </submittedName>
</protein>
<feature type="signal peptide" evidence="1">
    <location>
        <begin position="1"/>
        <end position="20"/>
    </location>
</feature>
<keyword evidence="3" id="KW-1185">Reference proteome</keyword>
<accession>A0A1M6TXT5</accession>
<dbReference type="Proteomes" id="UP000185812">
    <property type="component" value="Unassembled WGS sequence"/>
</dbReference>
<dbReference type="Pfam" id="PF13557">
    <property type="entry name" value="Phenol_MetA_deg"/>
    <property type="match status" value="1"/>
</dbReference>
<name>A0A1M6TXT5_9BACT</name>
<organism evidence="2 3">
    <name type="scientific">Rhodothermus profundi</name>
    <dbReference type="NCBI Taxonomy" id="633813"/>
    <lineage>
        <taxon>Bacteria</taxon>
        <taxon>Pseudomonadati</taxon>
        <taxon>Rhodothermota</taxon>
        <taxon>Rhodothermia</taxon>
        <taxon>Rhodothermales</taxon>
        <taxon>Rhodothermaceae</taxon>
        <taxon>Rhodothermus</taxon>
    </lineage>
</organism>
<dbReference type="RefSeq" id="WP_072715427.1">
    <property type="nucleotide sequence ID" value="NZ_FRAU01000004.1"/>
</dbReference>
<dbReference type="OrthoDB" id="1014491at2"/>
<dbReference type="InterPro" id="IPR025737">
    <property type="entry name" value="FApF"/>
</dbReference>
<gene>
    <name evidence="2" type="ORF">SAMN04488087_1584</name>
</gene>
<sequence length="253" mass="27886">MKCCSAGLLFLWLLVGSLYAQEVPPLTTDRPGIGVGAGVIAPGVFQLETGMSFDRISFARTYLYGPTLWRYGLAPSVEFRLHVPAYLVARGPEEKQQGFSDPLLGFKLGIYRARQTDHPEVGLLFELRLPRGASPFRAPAAQPSVTLAFDWPLHTSFSFSANGTFTSYWSNRKRFDEGLITATLNVALSEALPAGAYFGYAWMFGPGRDPHYLEGGLTLLLMPDLQLDVNGGVGLHARRTYFIGAGLVQRFRF</sequence>
<dbReference type="AlphaFoldDB" id="A0A1M6TXT5"/>
<proteinExistence type="predicted"/>
<feature type="chain" id="PRO_5012997407" evidence="1">
    <location>
        <begin position="21"/>
        <end position="253"/>
    </location>
</feature>
<evidence type="ECO:0000313" key="3">
    <source>
        <dbReference type="Proteomes" id="UP000185812"/>
    </source>
</evidence>
<evidence type="ECO:0000256" key="1">
    <source>
        <dbReference type="SAM" id="SignalP"/>
    </source>
</evidence>